<dbReference type="OrthoDB" id="3474119at2759"/>
<keyword evidence="2" id="KW-1185">Reference proteome</keyword>
<gene>
    <name evidence="1" type="ORF">IFR04_012020</name>
</gene>
<dbReference type="AlphaFoldDB" id="A0A8H7T828"/>
<proteinExistence type="predicted"/>
<accession>A0A8H7T828</accession>
<evidence type="ECO:0000313" key="1">
    <source>
        <dbReference type="EMBL" id="KAG4414832.1"/>
    </source>
</evidence>
<name>A0A8H7T828_9HELO</name>
<reference evidence="1" key="1">
    <citation type="submission" date="2021-02" db="EMBL/GenBank/DDBJ databases">
        <title>Genome sequence Cadophora malorum strain M34.</title>
        <authorList>
            <person name="Stefanovic E."/>
            <person name="Vu D."/>
            <person name="Scully C."/>
            <person name="Dijksterhuis J."/>
            <person name="Roader J."/>
            <person name="Houbraken J."/>
        </authorList>
    </citation>
    <scope>NUCLEOTIDE SEQUENCE</scope>
    <source>
        <strain evidence="1">M34</strain>
    </source>
</reference>
<dbReference type="Proteomes" id="UP000664132">
    <property type="component" value="Unassembled WGS sequence"/>
</dbReference>
<organism evidence="1 2">
    <name type="scientific">Cadophora malorum</name>
    <dbReference type="NCBI Taxonomy" id="108018"/>
    <lineage>
        <taxon>Eukaryota</taxon>
        <taxon>Fungi</taxon>
        <taxon>Dikarya</taxon>
        <taxon>Ascomycota</taxon>
        <taxon>Pezizomycotina</taxon>
        <taxon>Leotiomycetes</taxon>
        <taxon>Helotiales</taxon>
        <taxon>Ploettnerulaceae</taxon>
        <taxon>Cadophora</taxon>
    </lineage>
</organism>
<comment type="caution">
    <text evidence="1">The sequence shown here is derived from an EMBL/GenBank/DDBJ whole genome shotgun (WGS) entry which is preliminary data.</text>
</comment>
<evidence type="ECO:0000313" key="2">
    <source>
        <dbReference type="Proteomes" id="UP000664132"/>
    </source>
</evidence>
<sequence length="178" mass="19461">MLVRTSSLVTRLVAIRVSLEVPTVIRSHSAPSRWNSPHRKHHNAMATLGLGTSHLQCAKLSEAAVNLLEPFATWLSALKFSPHAGGFETLVHPQLVEKINPLLTELGLLQKKYSVIRITGDKPAPFYNSKGAAYIIPLRVVDGSAPTISEHPLVPGEITYITFGVEVSPKLDLLFVLQ</sequence>
<dbReference type="EMBL" id="JAFJYH010000246">
    <property type="protein sequence ID" value="KAG4414832.1"/>
    <property type="molecule type" value="Genomic_DNA"/>
</dbReference>
<protein>
    <submittedName>
        <fullName evidence="1">Uncharacterized protein</fullName>
    </submittedName>
</protein>